<dbReference type="InterPro" id="IPR017946">
    <property type="entry name" value="PLC-like_Pdiesterase_TIM-brl"/>
</dbReference>
<dbReference type="GO" id="GO:0006629">
    <property type="term" value="P:lipid metabolic process"/>
    <property type="evidence" value="ECO:0007669"/>
    <property type="project" value="InterPro"/>
</dbReference>
<organism evidence="2 3">
    <name type="scientific">Lachancea dasiensis</name>
    <dbReference type="NCBI Taxonomy" id="1072105"/>
    <lineage>
        <taxon>Eukaryota</taxon>
        <taxon>Fungi</taxon>
        <taxon>Dikarya</taxon>
        <taxon>Ascomycota</taxon>
        <taxon>Saccharomycotina</taxon>
        <taxon>Saccharomycetes</taxon>
        <taxon>Saccharomycetales</taxon>
        <taxon>Saccharomycetaceae</taxon>
        <taxon>Lachancea</taxon>
    </lineage>
</organism>
<dbReference type="Pfam" id="PF00388">
    <property type="entry name" value="PI-PLC-X"/>
    <property type="match status" value="1"/>
</dbReference>
<evidence type="ECO:0000313" key="2">
    <source>
        <dbReference type="EMBL" id="SCU86902.1"/>
    </source>
</evidence>
<protein>
    <submittedName>
        <fullName evidence="2">LADA_0E00914g1_1</fullName>
    </submittedName>
</protein>
<evidence type="ECO:0000313" key="3">
    <source>
        <dbReference type="Proteomes" id="UP000190274"/>
    </source>
</evidence>
<keyword evidence="3" id="KW-1185">Reference proteome</keyword>
<evidence type="ECO:0000259" key="1">
    <source>
        <dbReference type="SMART" id="SM00148"/>
    </source>
</evidence>
<sequence>MVDYNRWLEQLDDNIRISKLSLPGTHNSAACHIALPSVKCQDHSVKTQLKNGVRFFDFRLGKLFFKDNDQGAYEADDLQVIHGKFPVRIPLPLKFSSELDDLFSFLSQNPSETCIVSIKQEGEDFADKNKEFAQFVWSKYIQPRQNRWYLRGDIPTLRDARGKLVLFRRFGLPDELRDRDFGIEAAWWSYSTTNEDRGLYQVQDFCELEHAENIVEKTRYVKEFLDVASNYNCTVDAPSRLFVNFCSGANLYDVDCWPEKVADQMLKSDLGSDVKRGCGILILDYAGKDDWKLVKKIVDSNF</sequence>
<name>A0A1G4JA45_9SACH</name>
<dbReference type="InterPro" id="IPR000909">
    <property type="entry name" value="PLipase_C_PInositol-sp_X_dom"/>
</dbReference>
<feature type="domain" description="Phosphatidylinositol-specific phospholipase C X" evidence="1">
    <location>
        <begin position="11"/>
        <end position="169"/>
    </location>
</feature>
<dbReference type="Proteomes" id="UP000190274">
    <property type="component" value="Chromosome E"/>
</dbReference>
<accession>A0A1G4JA45</accession>
<dbReference type="CDD" id="cd08586">
    <property type="entry name" value="PI-PLCc_BcPLC_like"/>
    <property type="match status" value="1"/>
</dbReference>
<dbReference type="GO" id="GO:0008081">
    <property type="term" value="F:phosphoric diester hydrolase activity"/>
    <property type="evidence" value="ECO:0007669"/>
    <property type="project" value="InterPro"/>
</dbReference>
<reference evidence="3" key="1">
    <citation type="submission" date="2016-03" db="EMBL/GenBank/DDBJ databases">
        <authorList>
            <person name="Devillers H."/>
        </authorList>
    </citation>
    <scope>NUCLEOTIDE SEQUENCE [LARGE SCALE GENOMIC DNA]</scope>
</reference>
<dbReference type="AlphaFoldDB" id="A0A1G4JA45"/>
<dbReference type="SMART" id="SM00148">
    <property type="entry name" value="PLCXc"/>
    <property type="match status" value="1"/>
</dbReference>
<dbReference type="PANTHER" id="PTHR13593">
    <property type="match status" value="1"/>
</dbReference>
<dbReference type="SUPFAM" id="SSF51695">
    <property type="entry name" value="PLC-like phosphodiesterases"/>
    <property type="match status" value="1"/>
</dbReference>
<gene>
    <name evidence="2" type="ORF">LADA_0E00914G</name>
</gene>
<dbReference type="OrthoDB" id="1046782at2759"/>
<dbReference type="EMBL" id="LT598455">
    <property type="protein sequence ID" value="SCU86902.1"/>
    <property type="molecule type" value="Genomic_DNA"/>
</dbReference>
<dbReference type="STRING" id="1266660.A0A1G4JA45"/>
<dbReference type="PANTHER" id="PTHR13593:SF113">
    <property type="entry name" value="SI:DKEY-266F7.9"/>
    <property type="match status" value="1"/>
</dbReference>
<dbReference type="Gene3D" id="3.20.20.190">
    <property type="entry name" value="Phosphatidylinositol (PI) phosphodiesterase"/>
    <property type="match status" value="1"/>
</dbReference>
<proteinExistence type="predicted"/>
<dbReference type="InterPro" id="IPR051057">
    <property type="entry name" value="PI-PLC_domain"/>
</dbReference>